<dbReference type="Proteomes" id="UP000307841">
    <property type="component" value="Unassembled WGS sequence"/>
</dbReference>
<dbReference type="AlphaFoldDB" id="A0A4U2Y7W1"/>
<accession>A0A4U2Y7W1</accession>
<dbReference type="GO" id="GO:0051539">
    <property type="term" value="F:4 iron, 4 sulfur cluster binding"/>
    <property type="evidence" value="ECO:0007669"/>
    <property type="project" value="UniProtKB-KW"/>
</dbReference>
<dbReference type="GO" id="GO:0046872">
    <property type="term" value="F:metal ion binding"/>
    <property type="evidence" value="ECO:0007669"/>
    <property type="project" value="UniProtKB-KW"/>
</dbReference>
<keyword evidence="5" id="KW-0408">Iron</keyword>
<comment type="cofactor">
    <cofactor evidence="1">
        <name>[4Fe-4S] cluster</name>
        <dbReference type="ChEBI" id="CHEBI:49883"/>
    </cofactor>
</comment>
<dbReference type="InterPro" id="IPR058240">
    <property type="entry name" value="rSAM_sf"/>
</dbReference>
<dbReference type="EMBL" id="SZNK01000001">
    <property type="protein sequence ID" value="TKI55341.1"/>
    <property type="molecule type" value="Genomic_DNA"/>
</dbReference>
<organism evidence="7 8">
    <name type="scientific">Brevibacillus antibioticus</name>
    <dbReference type="NCBI Taxonomy" id="2570228"/>
    <lineage>
        <taxon>Bacteria</taxon>
        <taxon>Bacillati</taxon>
        <taxon>Bacillota</taxon>
        <taxon>Bacilli</taxon>
        <taxon>Bacillales</taxon>
        <taxon>Paenibacillaceae</taxon>
        <taxon>Brevibacillus</taxon>
    </lineage>
</organism>
<dbReference type="PANTHER" id="PTHR30352">
    <property type="entry name" value="PYRUVATE FORMATE-LYASE-ACTIVATING ENZYME"/>
    <property type="match status" value="1"/>
</dbReference>
<dbReference type="InterPro" id="IPR007197">
    <property type="entry name" value="rSAM"/>
</dbReference>
<gene>
    <name evidence="7" type="ORF">E8L90_07720</name>
</gene>
<dbReference type="GO" id="GO:0004748">
    <property type="term" value="F:ribonucleoside-diphosphate reductase activity, thioredoxin disulfide as acceptor"/>
    <property type="evidence" value="ECO:0007669"/>
    <property type="project" value="TreeGrafter"/>
</dbReference>
<evidence type="ECO:0000256" key="6">
    <source>
        <dbReference type="ARBA" id="ARBA00023014"/>
    </source>
</evidence>
<dbReference type="Gene3D" id="3.20.20.70">
    <property type="entry name" value="Aldolase class I"/>
    <property type="match status" value="1"/>
</dbReference>
<keyword evidence="3" id="KW-0949">S-adenosyl-L-methionine</keyword>
<dbReference type="SUPFAM" id="SSF102114">
    <property type="entry name" value="Radical SAM enzymes"/>
    <property type="match status" value="1"/>
</dbReference>
<dbReference type="Pfam" id="PF13353">
    <property type="entry name" value="Fer4_12"/>
    <property type="match status" value="1"/>
</dbReference>
<keyword evidence="6" id="KW-0411">Iron-sulfur</keyword>
<name>A0A4U2Y7W1_9BACL</name>
<evidence type="ECO:0000256" key="1">
    <source>
        <dbReference type="ARBA" id="ARBA00001966"/>
    </source>
</evidence>
<sequence>MAGVSWICRRKSSLSPTLRIHEICNHSRVNGPGVRAVVWVQGCSIGCKGCFNPETHPDHQVGTLLDPQKLGRDLGHLKIDGITVSGGEPLDQAEQLVDMVEAFRKIHTGTALLYSGYTVESIVKSDVKRKALLQFDAALVGPYLHQSDEIWHGKKLLLLTGRISPDELKPQRRVELIANTESIHVTGFPTERMKNKIQILL</sequence>
<evidence type="ECO:0000256" key="5">
    <source>
        <dbReference type="ARBA" id="ARBA00023004"/>
    </source>
</evidence>
<evidence type="ECO:0000256" key="3">
    <source>
        <dbReference type="ARBA" id="ARBA00022691"/>
    </source>
</evidence>
<evidence type="ECO:0000256" key="4">
    <source>
        <dbReference type="ARBA" id="ARBA00022723"/>
    </source>
</evidence>
<keyword evidence="4" id="KW-0479">Metal-binding</keyword>
<keyword evidence="8" id="KW-1185">Reference proteome</keyword>
<dbReference type="PANTHER" id="PTHR30352:SF2">
    <property type="entry name" value="ANAEROBIC RIBONUCLEOSIDE-TRIPHOSPHATE REDUCTASE-ACTIVATING PROTEIN"/>
    <property type="match status" value="1"/>
</dbReference>
<evidence type="ECO:0000313" key="8">
    <source>
        <dbReference type="Proteomes" id="UP000307841"/>
    </source>
</evidence>
<evidence type="ECO:0000256" key="2">
    <source>
        <dbReference type="ARBA" id="ARBA00022485"/>
    </source>
</evidence>
<protein>
    <submittedName>
        <fullName evidence="7">Radical SAM protein</fullName>
    </submittedName>
</protein>
<keyword evidence="2" id="KW-0004">4Fe-4S</keyword>
<dbReference type="InterPro" id="IPR034457">
    <property type="entry name" value="Organic_radical-activating"/>
</dbReference>
<reference evidence="7 8" key="1">
    <citation type="submission" date="2019-04" db="EMBL/GenBank/DDBJ databases">
        <title>Whole genome sequencing of Brevibacillus sp. TGS2-1.</title>
        <authorList>
            <person name="Choi A."/>
        </authorList>
    </citation>
    <scope>NUCLEOTIDE SEQUENCE [LARGE SCALE GENOMIC DNA]</scope>
    <source>
        <strain evidence="7 8">TGS2-1</strain>
    </source>
</reference>
<dbReference type="InterPro" id="IPR013785">
    <property type="entry name" value="Aldolase_TIM"/>
</dbReference>
<dbReference type="SFLD" id="SFLDS00029">
    <property type="entry name" value="Radical_SAM"/>
    <property type="match status" value="1"/>
</dbReference>
<evidence type="ECO:0000313" key="7">
    <source>
        <dbReference type="EMBL" id="TKI55341.1"/>
    </source>
</evidence>
<comment type="caution">
    <text evidence="7">The sequence shown here is derived from an EMBL/GenBank/DDBJ whole genome shotgun (WGS) entry which is preliminary data.</text>
</comment>
<proteinExistence type="predicted"/>